<accession>A0A0A9BXT3</accession>
<dbReference type="GO" id="GO:0005576">
    <property type="term" value="C:extracellular region"/>
    <property type="evidence" value="ECO:0007669"/>
    <property type="project" value="TreeGrafter"/>
</dbReference>
<reference evidence="8" key="1">
    <citation type="submission" date="2014-09" db="EMBL/GenBank/DDBJ databases">
        <authorList>
            <person name="Magalhaes I.L.F."/>
            <person name="Oliveira U."/>
            <person name="Santos F.R."/>
            <person name="Vidigal T.H.D.A."/>
            <person name="Brescovit A.D."/>
            <person name="Santos A.J."/>
        </authorList>
    </citation>
    <scope>NUCLEOTIDE SEQUENCE</scope>
    <source>
        <tissue evidence="8">Shoot tissue taken approximately 20 cm above the soil surface</tissue>
    </source>
</reference>
<dbReference type="Gene3D" id="2.40.70.10">
    <property type="entry name" value="Acid Proteases"/>
    <property type="match status" value="2"/>
</dbReference>
<sequence>MALPLQALSILHHLVLAASMLVVMVGSAEQPSGYRFPLIRRSASATMRYSDFEYHMEFKIGDSLVSAIVDTGSDLTWTNNSLLIDSPVSCPCDIAKENMYCCREVCMYKINYGDTSVARGFMAKASLTFGETTHESIIGSAIIFDCHSQTGNNKGNCNLYRDGGVVGLGRGELSLVKQLGLQNFSYCLTDYHEPNQISHIVLGLPDLVVLPTEDRKKTKLMDIEGQLSRYYVELTKISMDHQVLDIPKTCFELNKANGHGGMFIDSGSTYTRLPTDAFSKVKEKVTGRMNQEPKNKNITSNAGFTCYHGKKIPDNMPKMELHFAGGAQMVLPIENYMVLDQKYEEVCLTVKDAHPLHPHTFILGNFQQQNIDMFFDITHKELSFVERKCGENKHAAV</sequence>
<dbReference type="AlphaFoldDB" id="A0A0A9BXT3"/>
<feature type="signal peptide" evidence="6">
    <location>
        <begin position="1"/>
        <end position="17"/>
    </location>
</feature>
<dbReference type="InterPro" id="IPR032861">
    <property type="entry name" value="TAXi_N"/>
</dbReference>
<reference evidence="8" key="2">
    <citation type="journal article" date="2015" name="Data Brief">
        <title>Shoot transcriptome of the giant reed, Arundo donax.</title>
        <authorList>
            <person name="Barrero R.A."/>
            <person name="Guerrero F.D."/>
            <person name="Moolhuijzen P."/>
            <person name="Goolsby J.A."/>
            <person name="Tidwell J."/>
            <person name="Bellgard S.E."/>
            <person name="Bellgard M.I."/>
        </authorList>
    </citation>
    <scope>NUCLEOTIDE SEQUENCE</scope>
    <source>
        <tissue evidence="8">Shoot tissue taken approximately 20 cm above the soil surface</tissue>
    </source>
</reference>
<dbReference type="EMBL" id="GBRH01233833">
    <property type="protein sequence ID" value="JAD64062.1"/>
    <property type="molecule type" value="Transcribed_RNA"/>
</dbReference>
<dbReference type="InterPro" id="IPR001969">
    <property type="entry name" value="Aspartic_peptidase_AS"/>
</dbReference>
<feature type="domain" description="Peptidase A1" evidence="7">
    <location>
        <begin position="54"/>
        <end position="385"/>
    </location>
</feature>
<dbReference type="Pfam" id="PF14543">
    <property type="entry name" value="TAXi_N"/>
    <property type="match status" value="1"/>
</dbReference>
<keyword evidence="5" id="KW-0325">Glycoprotein</keyword>
<keyword evidence="4" id="KW-0378">Hydrolase</keyword>
<protein>
    <recommendedName>
        <fullName evidence="7">Peptidase A1 domain-containing protein</fullName>
    </recommendedName>
</protein>
<evidence type="ECO:0000256" key="3">
    <source>
        <dbReference type="ARBA" id="ARBA00022750"/>
    </source>
</evidence>
<keyword evidence="2" id="KW-0645">Protease</keyword>
<dbReference type="InterPro" id="IPR051708">
    <property type="entry name" value="Plant_Aspart_Prot_A1"/>
</dbReference>
<proteinExistence type="inferred from homology"/>
<dbReference type="InterPro" id="IPR021109">
    <property type="entry name" value="Peptidase_aspartic_dom_sf"/>
</dbReference>
<evidence type="ECO:0000313" key="8">
    <source>
        <dbReference type="EMBL" id="JAD64062.1"/>
    </source>
</evidence>
<dbReference type="Pfam" id="PF14541">
    <property type="entry name" value="TAXi_C"/>
    <property type="match status" value="1"/>
</dbReference>
<evidence type="ECO:0000256" key="1">
    <source>
        <dbReference type="ARBA" id="ARBA00007447"/>
    </source>
</evidence>
<dbReference type="GO" id="GO:0006508">
    <property type="term" value="P:proteolysis"/>
    <property type="evidence" value="ECO:0007669"/>
    <property type="project" value="UniProtKB-KW"/>
</dbReference>
<dbReference type="InterPro" id="IPR033121">
    <property type="entry name" value="PEPTIDASE_A1"/>
</dbReference>
<evidence type="ECO:0000259" key="7">
    <source>
        <dbReference type="PROSITE" id="PS51767"/>
    </source>
</evidence>
<dbReference type="PROSITE" id="PS51767">
    <property type="entry name" value="PEPTIDASE_A1"/>
    <property type="match status" value="1"/>
</dbReference>
<dbReference type="CDD" id="cd05476">
    <property type="entry name" value="pepsin_A_like_plant"/>
    <property type="match status" value="1"/>
</dbReference>
<evidence type="ECO:0000256" key="4">
    <source>
        <dbReference type="ARBA" id="ARBA00022801"/>
    </source>
</evidence>
<dbReference type="PANTHER" id="PTHR47967">
    <property type="entry name" value="OS07G0603500 PROTEIN-RELATED"/>
    <property type="match status" value="1"/>
</dbReference>
<dbReference type="PROSITE" id="PS00141">
    <property type="entry name" value="ASP_PROTEASE"/>
    <property type="match status" value="1"/>
</dbReference>
<dbReference type="InterPro" id="IPR032799">
    <property type="entry name" value="TAXi_C"/>
</dbReference>
<dbReference type="InterPro" id="IPR034161">
    <property type="entry name" value="Pepsin-like_plant"/>
</dbReference>
<evidence type="ECO:0000256" key="2">
    <source>
        <dbReference type="ARBA" id="ARBA00022670"/>
    </source>
</evidence>
<comment type="similarity">
    <text evidence="1">Belongs to the peptidase A1 family.</text>
</comment>
<name>A0A0A9BXT3_ARUDO</name>
<dbReference type="GO" id="GO:0004190">
    <property type="term" value="F:aspartic-type endopeptidase activity"/>
    <property type="evidence" value="ECO:0007669"/>
    <property type="project" value="UniProtKB-KW"/>
</dbReference>
<dbReference type="SUPFAM" id="SSF50630">
    <property type="entry name" value="Acid proteases"/>
    <property type="match status" value="1"/>
</dbReference>
<keyword evidence="6" id="KW-0732">Signal</keyword>
<organism evidence="8">
    <name type="scientific">Arundo donax</name>
    <name type="common">Giant reed</name>
    <name type="synonym">Donax arundinaceus</name>
    <dbReference type="NCBI Taxonomy" id="35708"/>
    <lineage>
        <taxon>Eukaryota</taxon>
        <taxon>Viridiplantae</taxon>
        <taxon>Streptophyta</taxon>
        <taxon>Embryophyta</taxon>
        <taxon>Tracheophyta</taxon>
        <taxon>Spermatophyta</taxon>
        <taxon>Magnoliopsida</taxon>
        <taxon>Liliopsida</taxon>
        <taxon>Poales</taxon>
        <taxon>Poaceae</taxon>
        <taxon>PACMAD clade</taxon>
        <taxon>Arundinoideae</taxon>
        <taxon>Arundineae</taxon>
        <taxon>Arundo</taxon>
    </lineage>
</organism>
<keyword evidence="3" id="KW-0064">Aspartyl protease</keyword>
<feature type="chain" id="PRO_5002044312" description="Peptidase A1 domain-containing protein" evidence="6">
    <location>
        <begin position="18"/>
        <end position="397"/>
    </location>
</feature>
<dbReference type="PANTHER" id="PTHR47967:SF29">
    <property type="entry name" value="PEPTIDASE A1 DOMAIN-CONTAINING PROTEIN"/>
    <property type="match status" value="1"/>
</dbReference>
<evidence type="ECO:0000256" key="5">
    <source>
        <dbReference type="ARBA" id="ARBA00023180"/>
    </source>
</evidence>
<evidence type="ECO:0000256" key="6">
    <source>
        <dbReference type="SAM" id="SignalP"/>
    </source>
</evidence>